<dbReference type="RefSeq" id="WP_173534088.1">
    <property type="nucleotide sequence ID" value="NZ_CP054143.1"/>
</dbReference>
<dbReference type="AlphaFoldDB" id="A0A6M8T0Q1"/>
<organism evidence="2 3">
    <name type="scientific">Deefgea piscis</name>
    <dbReference type="NCBI Taxonomy" id="2739061"/>
    <lineage>
        <taxon>Bacteria</taxon>
        <taxon>Pseudomonadati</taxon>
        <taxon>Pseudomonadota</taxon>
        <taxon>Betaproteobacteria</taxon>
        <taxon>Neisseriales</taxon>
        <taxon>Chitinibacteraceae</taxon>
        <taxon>Deefgea</taxon>
    </lineage>
</organism>
<sequence length="127" mass="14132">MSRRATWRDTVGGLVAARFSLFGLELRDEFDRLAQMIGFAIAAAFLLIMALTFAGLGLLFGFWEYRVIICAVFGAVFLLCGLFAYKQLRQLMHDLITPFPLTSEEFAQDKKLIDAAFHAATSTKEGA</sequence>
<keyword evidence="3" id="KW-1185">Reference proteome</keyword>
<evidence type="ECO:0000313" key="2">
    <source>
        <dbReference type="EMBL" id="QKJ67587.1"/>
    </source>
</evidence>
<dbReference type="EMBL" id="CP054143">
    <property type="protein sequence ID" value="QKJ67587.1"/>
    <property type="molecule type" value="Genomic_DNA"/>
</dbReference>
<evidence type="ECO:0000313" key="3">
    <source>
        <dbReference type="Proteomes" id="UP000504844"/>
    </source>
</evidence>
<dbReference type="KEGG" id="dee:HQN60_13185"/>
<proteinExistence type="predicted"/>
<feature type="transmembrane region" description="Helical" evidence="1">
    <location>
        <begin position="36"/>
        <end position="59"/>
    </location>
</feature>
<keyword evidence="1" id="KW-0472">Membrane</keyword>
<dbReference type="Pfam" id="PF07332">
    <property type="entry name" value="Phage_holin_3_6"/>
    <property type="match status" value="1"/>
</dbReference>
<evidence type="ECO:0000256" key="1">
    <source>
        <dbReference type="SAM" id="Phobius"/>
    </source>
</evidence>
<keyword evidence="1" id="KW-1133">Transmembrane helix</keyword>
<dbReference type="InterPro" id="IPR009937">
    <property type="entry name" value="Phage_holin_3_6"/>
</dbReference>
<gene>
    <name evidence="2" type="ORF">HQN60_13185</name>
</gene>
<keyword evidence="1" id="KW-0812">Transmembrane</keyword>
<feature type="transmembrane region" description="Helical" evidence="1">
    <location>
        <begin position="65"/>
        <end position="85"/>
    </location>
</feature>
<name>A0A6M8T0Q1_9NEIS</name>
<reference evidence="2 3" key="1">
    <citation type="submission" date="2020-05" db="EMBL/GenBank/DDBJ databases">
        <title>Complete genome sequence of Deefgea sp. D17.</title>
        <authorList>
            <person name="Bae J.-W."/>
            <person name="Han J.E."/>
        </authorList>
    </citation>
    <scope>NUCLEOTIDE SEQUENCE [LARGE SCALE GENOMIC DNA]</scope>
    <source>
        <strain evidence="2 3">D17</strain>
    </source>
</reference>
<accession>A0A6M8T0Q1</accession>
<protein>
    <submittedName>
        <fullName evidence="2">Phage holin family protein</fullName>
    </submittedName>
</protein>
<dbReference type="Proteomes" id="UP000504844">
    <property type="component" value="Chromosome"/>
</dbReference>